<dbReference type="SUPFAM" id="SSF52540">
    <property type="entry name" value="P-loop containing nucleoside triphosphate hydrolases"/>
    <property type="match status" value="1"/>
</dbReference>
<dbReference type="Proteomes" id="UP001296873">
    <property type="component" value="Unassembled WGS sequence"/>
</dbReference>
<organism evidence="14 15">
    <name type="scientific">Rhodovibrio sodomensis</name>
    <dbReference type="NCBI Taxonomy" id="1088"/>
    <lineage>
        <taxon>Bacteria</taxon>
        <taxon>Pseudomonadati</taxon>
        <taxon>Pseudomonadota</taxon>
        <taxon>Alphaproteobacteria</taxon>
        <taxon>Rhodospirillales</taxon>
        <taxon>Rhodovibrionaceae</taxon>
        <taxon>Rhodovibrio</taxon>
    </lineage>
</organism>
<evidence type="ECO:0000256" key="8">
    <source>
        <dbReference type="ARBA" id="ARBA00022741"/>
    </source>
</evidence>
<evidence type="ECO:0000256" key="3">
    <source>
        <dbReference type="ARBA" id="ARBA00012071"/>
    </source>
</evidence>
<dbReference type="RefSeq" id="WP_200339709.1">
    <property type="nucleotide sequence ID" value="NZ_NRRL01000008.1"/>
</dbReference>
<evidence type="ECO:0000256" key="12">
    <source>
        <dbReference type="ARBA" id="ARBA00029757"/>
    </source>
</evidence>
<evidence type="ECO:0000256" key="2">
    <source>
        <dbReference type="ARBA" id="ARBA00004870"/>
    </source>
</evidence>
<keyword evidence="8 13" id="KW-0547">Nucleotide-binding</keyword>
<dbReference type="EMBL" id="NRRL01000008">
    <property type="protein sequence ID" value="MBK1667554.1"/>
    <property type="molecule type" value="Genomic_DNA"/>
</dbReference>
<comment type="caution">
    <text evidence="14">The sequence shown here is derived from an EMBL/GenBank/DDBJ whole genome shotgun (WGS) entry which is preliminary data.</text>
</comment>
<dbReference type="Pfam" id="PF02606">
    <property type="entry name" value="LpxK"/>
    <property type="match status" value="1"/>
</dbReference>
<evidence type="ECO:0000256" key="4">
    <source>
        <dbReference type="ARBA" id="ARBA00016436"/>
    </source>
</evidence>
<dbReference type="HAMAP" id="MF_00409">
    <property type="entry name" value="LpxK"/>
    <property type="match status" value="1"/>
</dbReference>
<keyword evidence="10 13" id="KW-0067">ATP-binding</keyword>
<evidence type="ECO:0000256" key="10">
    <source>
        <dbReference type="ARBA" id="ARBA00022840"/>
    </source>
</evidence>
<dbReference type="InterPro" id="IPR003758">
    <property type="entry name" value="LpxK"/>
</dbReference>
<accession>A0ABS1DAS3</accession>
<comment type="catalytic activity">
    <reaction evidence="13">
        <text>a lipid A disaccharide + ATP = a lipid IVA + ADP + H(+)</text>
        <dbReference type="Rhea" id="RHEA:67840"/>
        <dbReference type="ChEBI" id="CHEBI:15378"/>
        <dbReference type="ChEBI" id="CHEBI:30616"/>
        <dbReference type="ChEBI" id="CHEBI:176343"/>
        <dbReference type="ChEBI" id="CHEBI:176425"/>
        <dbReference type="ChEBI" id="CHEBI:456216"/>
        <dbReference type="EC" id="2.7.1.130"/>
    </reaction>
</comment>
<keyword evidence="9 13" id="KW-0418">Kinase</keyword>
<evidence type="ECO:0000256" key="1">
    <source>
        <dbReference type="ARBA" id="ARBA00002274"/>
    </source>
</evidence>
<comment type="similarity">
    <text evidence="13">Belongs to the LpxK family.</text>
</comment>
<proteinExistence type="inferred from homology"/>
<reference evidence="14 15" key="1">
    <citation type="journal article" date="2020" name="Microorganisms">
        <title>Osmotic Adaptation and Compatible Solute Biosynthesis of Phototrophic Bacteria as Revealed from Genome Analyses.</title>
        <authorList>
            <person name="Imhoff J.F."/>
            <person name="Rahn T."/>
            <person name="Kunzel S."/>
            <person name="Keller A."/>
            <person name="Neulinger S.C."/>
        </authorList>
    </citation>
    <scope>NUCLEOTIDE SEQUENCE [LARGE SCALE GENOMIC DNA]</scope>
    <source>
        <strain evidence="14 15">DSM 9895</strain>
    </source>
</reference>
<keyword evidence="11 13" id="KW-0443">Lipid metabolism</keyword>
<feature type="binding site" evidence="13">
    <location>
        <begin position="51"/>
        <end position="58"/>
    </location>
    <ligand>
        <name>ATP</name>
        <dbReference type="ChEBI" id="CHEBI:30616"/>
    </ligand>
</feature>
<dbReference type="PANTHER" id="PTHR42724:SF1">
    <property type="entry name" value="TETRAACYLDISACCHARIDE 4'-KINASE, MITOCHONDRIAL-RELATED"/>
    <property type="match status" value="1"/>
</dbReference>
<comment type="function">
    <text evidence="1 13">Transfers the gamma-phosphate of ATP to the 4'-position of a tetraacyldisaccharide 1-phosphate intermediate (termed DS-1-P) to form tetraacyldisaccharide 1,4'-bis-phosphate (lipid IVA).</text>
</comment>
<dbReference type="PANTHER" id="PTHR42724">
    <property type="entry name" value="TETRAACYLDISACCHARIDE 4'-KINASE"/>
    <property type="match status" value="1"/>
</dbReference>
<keyword evidence="7 13" id="KW-0808">Transferase</keyword>
<dbReference type="InterPro" id="IPR027417">
    <property type="entry name" value="P-loop_NTPase"/>
</dbReference>
<keyword evidence="6 13" id="KW-0441">Lipid A biosynthesis</keyword>
<comment type="pathway">
    <text evidence="2 13">Glycolipid biosynthesis; lipid IV(A) biosynthesis; lipid IV(A) from (3R)-3-hydroxytetradecanoyl-[acyl-carrier-protein] and UDP-N-acetyl-alpha-D-glucosamine: step 6/6.</text>
</comment>
<evidence type="ECO:0000256" key="6">
    <source>
        <dbReference type="ARBA" id="ARBA00022556"/>
    </source>
</evidence>
<evidence type="ECO:0000256" key="9">
    <source>
        <dbReference type="ARBA" id="ARBA00022777"/>
    </source>
</evidence>
<gene>
    <name evidence="13 14" type="primary">lpxK</name>
    <name evidence="14" type="ORF">CKO28_05850</name>
</gene>
<dbReference type="EC" id="2.7.1.130" evidence="3 13"/>
<protein>
    <recommendedName>
        <fullName evidence="4 13">Tetraacyldisaccharide 4'-kinase</fullName>
        <ecNumber evidence="3 13">2.7.1.130</ecNumber>
    </recommendedName>
    <alternativeName>
        <fullName evidence="12 13">Lipid A 4'-kinase</fullName>
    </alternativeName>
</protein>
<evidence type="ECO:0000256" key="13">
    <source>
        <dbReference type="HAMAP-Rule" id="MF_00409"/>
    </source>
</evidence>
<evidence type="ECO:0000313" key="15">
    <source>
        <dbReference type="Proteomes" id="UP001296873"/>
    </source>
</evidence>
<evidence type="ECO:0000256" key="11">
    <source>
        <dbReference type="ARBA" id="ARBA00023098"/>
    </source>
</evidence>
<evidence type="ECO:0000313" key="14">
    <source>
        <dbReference type="EMBL" id="MBK1667554.1"/>
    </source>
</evidence>
<keyword evidence="5 13" id="KW-0444">Lipid biosynthesis</keyword>
<sequence length="328" mass="34666">MREPSFWYHDGAAARLLSPLSALYDALGRRRAAGLTPFSCGVPVICLGNATSGGTGKTPVVIDLARRLQMRGVLVHLLSRGYKGRETGPHPVNPMADDAARVGDEPLLLARAAPTWVARDRAAGARAAVAAGAQAILMDDGLQNPALKRDLNVLVVDGARGFGNRRVIPAGPLRARLDRTLEQVHAAVVIGPDRAGVADRLPAGLALARAEVAVDPVTRTRLSGVRVFAFCGIGRPDKFYATLRDIGAEVAATRSFADHHRYRPSELTGVLELARRGGLTPVTTEKDAARLPAWAQARVEVVPIGLAWTGDGRLDSLLHRAVPAAGAA</sequence>
<keyword evidence="15" id="KW-1185">Reference proteome</keyword>
<evidence type="ECO:0000256" key="5">
    <source>
        <dbReference type="ARBA" id="ARBA00022516"/>
    </source>
</evidence>
<name>A0ABS1DAS3_9PROT</name>
<dbReference type="NCBIfam" id="TIGR00682">
    <property type="entry name" value="lpxK"/>
    <property type="match status" value="1"/>
</dbReference>
<evidence type="ECO:0000256" key="7">
    <source>
        <dbReference type="ARBA" id="ARBA00022679"/>
    </source>
</evidence>